<evidence type="ECO:0000256" key="2">
    <source>
        <dbReference type="SAM" id="MobiDB-lite"/>
    </source>
</evidence>
<dbReference type="Proteomes" id="UP001352852">
    <property type="component" value="Unassembled WGS sequence"/>
</dbReference>
<feature type="coiled-coil region" evidence="1">
    <location>
        <begin position="38"/>
        <end position="65"/>
    </location>
</feature>
<evidence type="ECO:0000313" key="4">
    <source>
        <dbReference type="Proteomes" id="UP001352852"/>
    </source>
</evidence>
<evidence type="ECO:0000313" key="3">
    <source>
        <dbReference type="EMBL" id="MED6284588.1"/>
    </source>
</evidence>
<sequence>MTEAVVTLQVTQRFFDAVSAQMERWCSRKILEVEWQSEVSARADRKENLQRIRELEEEVHRLQTNEGKESFLRQKKPACGLSPIDQN</sequence>
<keyword evidence="1" id="KW-0175">Coiled coil</keyword>
<dbReference type="EMBL" id="JAHUTJ010051144">
    <property type="protein sequence ID" value="MED6284588.1"/>
    <property type="molecule type" value="Genomic_DNA"/>
</dbReference>
<protein>
    <submittedName>
        <fullName evidence="3">Uncharacterized protein</fullName>
    </submittedName>
</protein>
<organism evidence="3 4">
    <name type="scientific">Characodon lateralis</name>
    <dbReference type="NCBI Taxonomy" id="208331"/>
    <lineage>
        <taxon>Eukaryota</taxon>
        <taxon>Metazoa</taxon>
        <taxon>Chordata</taxon>
        <taxon>Craniata</taxon>
        <taxon>Vertebrata</taxon>
        <taxon>Euteleostomi</taxon>
        <taxon>Actinopterygii</taxon>
        <taxon>Neopterygii</taxon>
        <taxon>Teleostei</taxon>
        <taxon>Neoteleostei</taxon>
        <taxon>Acanthomorphata</taxon>
        <taxon>Ovalentaria</taxon>
        <taxon>Atherinomorphae</taxon>
        <taxon>Cyprinodontiformes</taxon>
        <taxon>Goodeidae</taxon>
        <taxon>Characodon</taxon>
    </lineage>
</organism>
<reference evidence="3 4" key="1">
    <citation type="submission" date="2021-06" db="EMBL/GenBank/DDBJ databases">
        <authorList>
            <person name="Palmer J.M."/>
        </authorList>
    </citation>
    <scope>NUCLEOTIDE SEQUENCE [LARGE SCALE GENOMIC DNA]</scope>
    <source>
        <strain evidence="3 4">CL_MEX2019</strain>
        <tissue evidence="3">Muscle</tissue>
    </source>
</reference>
<feature type="region of interest" description="Disordered" evidence="2">
    <location>
        <begin position="66"/>
        <end position="87"/>
    </location>
</feature>
<name>A0ABU7EBD0_9TELE</name>
<keyword evidence="4" id="KW-1185">Reference proteome</keyword>
<accession>A0ABU7EBD0</accession>
<evidence type="ECO:0000256" key="1">
    <source>
        <dbReference type="SAM" id="Coils"/>
    </source>
</evidence>
<comment type="caution">
    <text evidence="3">The sequence shown here is derived from an EMBL/GenBank/DDBJ whole genome shotgun (WGS) entry which is preliminary data.</text>
</comment>
<gene>
    <name evidence="3" type="ORF">CHARACLAT_020660</name>
</gene>
<proteinExistence type="predicted"/>